<evidence type="ECO:0000259" key="1">
    <source>
        <dbReference type="Pfam" id="PF00534"/>
    </source>
</evidence>
<dbReference type="PANTHER" id="PTHR45947">
    <property type="entry name" value="SULFOQUINOVOSYL TRANSFERASE SQD2"/>
    <property type="match status" value="1"/>
</dbReference>
<comment type="caution">
    <text evidence="3">The sequence shown here is derived from an EMBL/GenBank/DDBJ whole genome shotgun (WGS) entry which is preliminary data.</text>
</comment>
<evidence type="ECO:0008006" key="5">
    <source>
        <dbReference type="Google" id="ProtNLM"/>
    </source>
</evidence>
<organism evidence="3 4">
    <name type="scientific">Fraserbacteria sp. (strain RBG_16_55_9)</name>
    <dbReference type="NCBI Taxonomy" id="1817864"/>
    <lineage>
        <taxon>Bacteria</taxon>
        <taxon>Candidatus Fraseribacteriota</taxon>
    </lineage>
</organism>
<evidence type="ECO:0000259" key="2">
    <source>
        <dbReference type="Pfam" id="PF13439"/>
    </source>
</evidence>
<dbReference type="AlphaFoldDB" id="A0A1F5UPE5"/>
<feature type="domain" description="Glycosyl transferase family 1" evidence="1">
    <location>
        <begin position="192"/>
        <end position="353"/>
    </location>
</feature>
<feature type="domain" description="Glycosyltransferase subfamily 4-like N-terminal" evidence="2">
    <location>
        <begin position="14"/>
        <end position="182"/>
    </location>
</feature>
<dbReference type="SUPFAM" id="SSF53756">
    <property type="entry name" value="UDP-Glycosyltransferase/glycogen phosphorylase"/>
    <property type="match status" value="1"/>
</dbReference>
<accession>A0A1F5UPE5</accession>
<dbReference type="STRING" id="1817864.A2Z21_08420"/>
<gene>
    <name evidence="3" type="ORF">A2Z21_08420</name>
</gene>
<dbReference type="Pfam" id="PF00534">
    <property type="entry name" value="Glycos_transf_1"/>
    <property type="match status" value="1"/>
</dbReference>
<proteinExistence type="predicted"/>
<dbReference type="InterPro" id="IPR028098">
    <property type="entry name" value="Glyco_trans_4-like_N"/>
</dbReference>
<dbReference type="PANTHER" id="PTHR45947:SF3">
    <property type="entry name" value="SULFOQUINOVOSYL TRANSFERASE SQD2"/>
    <property type="match status" value="1"/>
</dbReference>
<dbReference type="InterPro" id="IPR050194">
    <property type="entry name" value="Glycosyltransferase_grp1"/>
</dbReference>
<name>A0A1F5UPE5_FRAXR</name>
<evidence type="ECO:0000313" key="4">
    <source>
        <dbReference type="Proteomes" id="UP000179157"/>
    </source>
</evidence>
<dbReference type="Gene3D" id="3.40.50.2000">
    <property type="entry name" value="Glycogen Phosphorylase B"/>
    <property type="match status" value="2"/>
</dbReference>
<dbReference type="Proteomes" id="UP000179157">
    <property type="component" value="Unassembled WGS sequence"/>
</dbReference>
<dbReference type="GO" id="GO:0016757">
    <property type="term" value="F:glycosyltransferase activity"/>
    <property type="evidence" value="ECO:0007669"/>
    <property type="project" value="InterPro"/>
</dbReference>
<sequence length="388" mass="44057">MTIGFFTDTYVPQINGVATLLPLLDRLLTQQGHRVYTFAPSYHGHRWSREGERVFRFPALKFLYHKESRVTIPYHREAWRAFQELDVIHSHTPFSLGILAIRISRRQKVPHVHTYHTLFTEYLHYLPKYLRPTPTMVGRISSAFCNRCDAVTAPSNPMKEELVSYGITVPIHTLPFGMDLERFTGPPQVDVRKEWQIQEGERLLLCAGRLSREKNVSFLLQAFPRALRRLPGLKLIIVGDGPARGELEREARELGIAAQVIFTGYLPWVTLIDYYKSADLFVYASKTEAQGIVFVEALASGLPVVAVGEMGALEAIDHGVNGLLVKDNKDEFVEAVVGLLGDEARMVEMRRAALQRAEKTSIQHSIETLHGIYHQMLETRQSVGQARR</sequence>
<dbReference type="CDD" id="cd03817">
    <property type="entry name" value="GT4_UGDG-like"/>
    <property type="match status" value="1"/>
</dbReference>
<protein>
    <recommendedName>
        <fullName evidence="5">Glycosyl transferase family 1</fullName>
    </recommendedName>
</protein>
<dbReference type="Pfam" id="PF13439">
    <property type="entry name" value="Glyco_transf_4"/>
    <property type="match status" value="1"/>
</dbReference>
<dbReference type="EMBL" id="MFGX01000122">
    <property type="protein sequence ID" value="OGF53024.1"/>
    <property type="molecule type" value="Genomic_DNA"/>
</dbReference>
<dbReference type="InterPro" id="IPR001296">
    <property type="entry name" value="Glyco_trans_1"/>
</dbReference>
<evidence type="ECO:0000313" key="3">
    <source>
        <dbReference type="EMBL" id="OGF53024.1"/>
    </source>
</evidence>
<reference evidence="3 4" key="1">
    <citation type="journal article" date="2016" name="Nat. Commun.">
        <title>Thousands of microbial genomes shed light on interconnected biogeochemical processes in an aquifer system.</title>
        <authorList>
            <person name="Anantharaman K."/>
            <person name="Brown C.T."/>
            <person name="Hug L.A."/>
            <person name="Sharon I."/>
            <person name="Castelle C.J."/>
            <person name="Probst A.J."/>
            <person name="Thomas B.C."/>
            <person name="Singh A."/>
            <person name="Wilkins M.J."/>
            <person name="Karaoz U."/>
            <person name="Brodie E.L."/>
            <person name="Williams K.H."/>
            <person name="Hubbard S.S."/>
            <person name="Banfield J.F."/>
        </authorList>
    </citation>
    <scope>NUCLEOTIDE SEQUENCE [LARGE SCALE GENOMIC DNA]</scope>
    <source>
        <strain evidence="4">RBG_16_55_9</strain>
    </source>
</reference>